<reference evidence="2" key="1">
    <citation type="submission" date="2018-05" db="EMBL/GenBank/DDBJ databases">
        <title>Draft genome of Mucuna pruriens seed.</title>
        <authorList>
            <person name="Nnadi N.E."/>
            <person name="Vos R."/>
            <person name="Hasami M.H."/>
            <person name="Devisetty U.K."/>
            <person name="Aguiy J.C."/>
        </authorList>
    </citation>
    <scope>NUCLEOTIDE SEQUENCE [LARGE SCALE GENOMIC DNA]</scope>
    <source>
        <strain evidence="2">JCA_2017</strain>
    </source>
</reference>
<dbReference type="EMBL" id="QJKJ01012996">
    <property type="protein sequence ID" value="RDX67445.1"/>
    <property type="molecule type" value="Genomic_DNA"/>
</dbReference>
<keyword evidence="3" id="KW-1185">Reference proteome</keyword>
<evidence type="ECO:0000313" key="2">
    <source>
        <dbReference type="EMBL" id="RDX67445.1"/>
    </source>
</evidence>
<evidence type="ECO:0000313" key="3">
    <source>
        <dbReference type="Proteomes" id="UP000257109"/>
    </source>
</evidence>
<organism evidence="2 3">
    <name type="scientific">Mucuna pruriens</name>
    <name type="common">Velvet bean</name>
    <name type="synonym">Dolichos pruriens</name>
    <dbReference type="NCBI Taxonomy" id="157652"/>
    <lineage>
        <taxon>Eukaryota</taxon>
        <taxon>Viridiplantae</taxon>
        <taxon>Streptophyta</taxon>
        <taxon>Embryophyta</taxon>
        <taxon>Tracheophyta</taxon>
        <taxon>Spermatophyta</taxon>
        <taxon>Magnoliopsida</taxon>
        <taxon>eudicotyledons</taxon>
        <taxon>Gunneridae</taxon>
        <taxon>Pentapetalae</taxon>
        <taxon>rosids</taxon>
        <taxon>fabids</taxon>
        <taxon>Fabales</taxon>
        <taxon>Fabaceae</taxon>
        <taxon>Papilionoideae</taxon>
        <taxon>50 kb inversion clade</taxon>
        <taxon>NPAAA clade</taxon>
        <taxon>indigoferoid/millettioid clade</taxon>
        <taxon>Phaseoleae</taxon>
        <taxon>Mucuna</taxon>
    </lineage>
</organism>
<evidence type="ECO:0000256" key="1">
    <source>
        <dbReference type="SAM" id="Coils"/>
    </source>
</evidence>
<feature type="non-terminal residue" evidence="2">
    <location>
        <position position="1"/>
    </location>
</feature>
<feature type="coiled-coil region" evidence="1">
    <location>
        <begin position="62"/>
        <end position="96"/>
    </location>
</feature>
<accession>A0A371EN15</accession>
<protein>
    <submittedName>
        <fullName evidence="2">Uncharacterized protein</fullName>
    </submittedName>
</protein>
<dbReference type="AlphaFoldDB" id="A0A371EN15"/>
<proteinExistence type="predicted"/>
<comment type="caution">
    <text evidence="2">The sequence shown here is derived from an EMBL/GenBank/DDBJ whole genome shotgun (WGS) entry which is preliminary data.</text>
</comment>
<keyword evidence="1" id="KW-0175">Coiled coil</keyword>
<sequence>MRNGLPSLKSVFVDQPYPILDLADQAKQSLKTMENDGIFWKDKYMKLAWLANQAIVDIPRALKEVEGMHEELRGDVNQLKEQMGRILKILQNLEAKKGNRTGLLKCHIPPVTILQISLCSKPRTKPSFIPLACAPITYLLGPQKIVSLSSP</sequence>
<gene>
    <name evidence="2" type="ORF">CR513_53682</name>
</gene>
<name>A0A371EN15_MUCPR</name>
<dbReference type="Proteomes" id="UP000257109">
    <property type="component" value="Unassembled WGS sequence"/>
</dbReference>